<dbReference type="InterPro" id="IPR008334">
    <property type="entry name" value="5'-Nucleotdase_C"/>
</dbReference>
<dbReference type="Pfam" id="PF02872">
    <property type="entry name" value="5_nucleotid_C"/>
    <property type="match status" value="1"/>
</dbReference>
<sequence length="781" mass="81897">MSKNPASRARLGRLAALAVGATLVATPLAITPAQAEPVEAAAPVELQLLNINDFHGALPYQVSDRSPDSALQFATTLEQQRAGKEDNTLVLSAGDNIGASQFVSSAQDDKPTIEVLNALDVAASAVGNHEFDRGFADLSGRVSDLADFPFLGANVYNKGTTTPAMQEYALLEAAGLTVAVVGAVTRETPTLVSPEGVANLDFGNPVAAVNRVAAQLTDGDPENGEADIVIAQYHEGATGSGTLEQELASSAVLRSIVNNTSAEVDAIFTAHTHQTYAWAAPVPGAANKTRPVLQTGNGGANVGKVVLTVDPATNEVTAHTQQNVARGSAIDLNLPRVAAAAEIISAARAFAKPIGDAPVGNVPADITTAYTGGSYIDGVYTGGSRDDRASESTLGNFVATALREGVSEVGGADLGIVNPGGLRAELLFAGDTADNPANTDGVVTYAESNAVVPFANSVFLVDLTGEQLKEVLEQQWQRDAAGNVPSRAFLHLGLSDNVEVNYDPSLPEGSRITGIWIDGEWVDADATYTVSTFSFLAQGGDNFRAFRQGTSTDVNLLDRDLVNSYLGSADLTEVDFSERQVALSELPEEVLPGESFEFTASQLGLTSQGAPQVTEVEAFLYDSEELVGTFEVDANRTATGTVEVPEDAVEGDAVVLATADTLLGSVEVGAGAPEPGSIGTYQNVRAAYPYRYGGVGKPKRLAVWYGGRDGERTAGQVLVTTRQLGSSASITTSYWYNGFGRNVWTPWFSQRGSHQVTVTFVPQNPAYQSVSHSYWIWVSAS</sequence>
<dbReference type="InterPro" id="IPR029052">
    <property type="entry name" value="Metallo-depent_PP-like"/>
</dbReference>
<dbReference type="InterPro" id="IPR004843">
    <property type="entry name" value="Calcineurin-like_PHP"/>
</dbReference>
<dbReference type="PANTHER" id="PTHR11575">
    <property type="entry name" value="5'-NUCLEOTIDASE-RELATED"/>
    <property type="match status" value="1"/>
</dbReference>
<feature type="domain" description="5'-Nucleotidase C-terminal" evidence="4">
    <location>
        <begin position="384"/>
        <end position="547"/>
    </location>
</feature>
<evidence type="ECO:0000259" key="4">
    <source>
        <dbReference type="Pfam" id="PF02872"/>
    </source>
</evidence>
<dbReference type="PRINTS" id="PR01607">
    <property type="entry name" value="APYRASEFAMLY"/>
</dbReference>
<dbReference type="Proteomes" id="UP001268542">
    <property type="component" value="Unassembled WGS sequence"/>
</dbReference>
<evidence type="ECO:0000256" key="1">
    <source>
        <dbReference type="ARBA" id="ARBA00022729"/>
    </source>
</evidence>
<proteinExistence type="predicted"/>
<dbReference type="SUPFAM" id="SSF56300">
    <property type="entry name" value="Metallo-dependent phosphatases"/>
    <property type="match status" value="1"/>
</dbReference>
<dbReference type="RefSeq" id="WP_315734801.1">
    <property type="nucleotide sequence ID" value="NZ_JAVYII010000008.1"/>
</dbReference>
<dbReference type="EMBL" id="JAVYII010000008">
    <property type="protein sequence ID" value="MDT9594751.1"/>
    <property type="molecule type" value="Genomic_DNA"/>
</dbReference>
<keyword evidence="5" id="KW-0378">Hydrolase</keyword>
<feature type="signal peptide" evidence="2">
    <location>
        <begin position="1"/>
        <end position="35"/>
    </location>
</feature>
<gene>
    <name evidence="5" type="ORF">RDV89_16815</name>
</gene>
<keyword evidence="6" id="KW-1185">Reference proteome</keyword>
<dbReference type="InterPro" id="IPR006179">
    <property type="entry name" value="5_nucleotidase/apyrase"/>
</dbReference>
<dbReference type="SUPFAM" id="SSF55816">
    <property type="entry name" value="5'-nucleotidase (syn. UDP-sugar hydrolase), C-terminal domain"/>
    <property type="match status" value="1"/>
</dbReference>
<name>A0ABU3PZY2_9ACTN</name>
<keyword evidence="1 2" id="KW-0732">Signal</keyword>
<evidence type="ECO:0000313" key="6">
    <source>
        <dbReference type="Proteomes" id="UP001268542"/>
    </source>
</evidence>
<dbReference type="InterPro" id="IPR036907">
    <property type="entry name" value="5'-Nucleotdase_C_sf"/>
</dbReference>
<dbReference type="GO" id="GO:0016787">
    <property type="term" value="F:hydrolase activity"/>
    <property type="evidence" value="ECO:0007669"/>
    <property type="project" value="UniProtKB-KW"/>
</dbReference>
<comment type="caution">
    <text evidence="5">The sequence shown here is derived from an EMBL/GenBank/DDBJ whole genome shotgun (WGS) entry which is preliminary data.</text>
</comment>
<dbReference type="Gene3D" id="3.60.21.10">
    <property type="match status" value="1"/>
</dbReference>
<evidence type="ECO:0000256" key="2">
    <source>
        <dbReference type="SAM" id="SignalP"/>
    </source>
</evidence>
<evidence type="ECO:0000259" key="3">
    <source>
        <dbReference type="Pfam" id="PF00149"/>
    </source>
</evidence>
<evidence type="ECO:0000313" key="5">
    <source>
        <dbReference type="EMBL" id="MDT9594751.1"/>
    </source>
</evidence>
<organism evidence="5 6">
    <name type="scientific">Nocardioides imazamoxiresistens</name>
    <dbReference type="NCBI Taxonomy" id="3231893"/>
    <lineage>
        <taxon>Bacteria</taxon>
        <taxon>Bacillati</taxon>
        <taxon>Actinomycetota</taxon>
        <taxon>Actinomycetes</taxon>
        <taxon>Propionibacteriales</taxon>
        <taxon>Nocardioidaceae</taxon>
        <taxon>Nocardioides</taxon>
    </lineage>
</organism>
<dbReference type="PANTHER" id="PTHR11575:SF24">
    <property type="entry name" value="5'-NUCLEOTIDASE"/>
    <property type="match status" value="1"/>
</dbReference>
<dbReference type="Pfam" id="PF00149">
    <property type="entry name" value="Metallophos"/>
    <property type="match status" value="1"/>
</dbReference>
<accession>A0ABU3PZY2</accession>
<protein>
    <submittedName>
        <fullName evidence="5">Bifunctional UDP-sugar hydrolase/5'-nucleotidase</fullName>
    </submittedName>
</protein>
<reference evidence="5 6" key="1">
    <citation type="submission" date="2023-08" db="EMBL/GenBank/DDBJ databases">
        <title>Nocardioides seae sp. nov., a bacterium isolated from a soil.</title>
        <authorList>
            <person name="Wang X."/>
        </authorList>
    </citation>
    <scope>NUCLEOTIDE SEQUENCE [LARGE SCALE GENOMIC DNA]</scope>
    <source>
        <strain evidence="5 6">YZH12</strain>
    </source>
</reference>
<dbReference type="Gene3D" id="3.90.780.10">
    <property type="entry name" value="5'-Nucleotidase, C-terminal domain"/>
    <property type="match status" value="1"/>
</dbReference>
<feature type="domain" description="Calcineurin-like phosphoesterase" evidence="3">
    <location>
        <begin position="49"/>
        <end position="274"/>
    </location>
</feature>
<feature type="chain" id="PRO_5046236172" evidence="2">
    <location>
        <begin position="36"/>
        <end position="781"/>
    </location>
</feature>